<organism evidence="1">
    <name type="scientific">Lentimicrobium saccharophilum</name>
    <dbReference type="NCBI Taxonomy" id="1678841"/>
    <lineage>
        <taxon>Bacteria</taxon>
        <taxon>Pseudomonadati</taxon>
        <taxon>Bacteroidota</taxon>
        <taxon>Bacteroidia</taxon>
        <taxon>Bacteroidales</taxon>
        <taxon>Lentimicrobiaceae</taxon>
        <taxon>Lentimicrobium</taxon>
    </lineage>
</organism>
<accession>A0A0S7BYS6</accession>
<evidence type="ECO:0000313" key="1">
    <source>
        <dbReference type="EMBL" id="GAP41881.1"/>
    </source>
</evidence>
<sequence>MILNSEDQPGNFLIYFQEVAFFSTDQHVLFHRIYPEEKHPGFFKDVRATAD</sequence>
<keyword evidence="2" id="KW-1185">Reference proteome</keyword>
<reference evidence="1" key="1">
    <citation type="journal article" date="2015" name="Genome Announc.">
        <title>Draft Genome Sequence of Bacteroidales Strain TBC1, a Novel Isolate from a Methanogenic Wastewater Treatment System.</title>
        <authorList>
            <person name="Tourlousse D.M."/>
            <person name="Matsuura N."/>
            <person name="Sun L."/>
            <person name="Toyonaga M."/>
            <person name="Kuroda K."/>
            <person name="Ohashi A."/>
            <person name="Cruz R."/>
            <person name="Yamaguchi T."/>
            <person name="Sekiguchi Y."/>
        </authorList>
    </citation>
    <scope>NUCLEOTIDE SEQUENCE [LARGE SCALE GENOMIC DNA]</scope>
    <source>
        <strain evidence="1">TBC1</strain>
    </source>
</reference>
<gene>
    <name evidence="1" type="ORF">TBC1_117</name>
</gene>
<name>A0A0S7BYS6_9BACT</name>
<dbReference type="EMBL" id="DF968182">
    <property type="protein sequence ID" value="GAP41881.1"/>
    <property type="molecule type" value="Genomic_DNA"/>
</dbReference>
<dbReference type="Proteomes" id="UP000053091">
    <property type="component" value="Unassembled WGS sequence"/>
</dbReference>
<dbReference type="RefSeq" id="WP_154669503.1">
    <property type="nucleotide sequence ID" value="NZ_DF968182.1"/>
</dbReference>
<proteinExistence type="predicted"/>
<dbReference type="AlphaFoldDB" id="A0A0S7BYS6"/>
<evidence type="ECO:0000313" key="2">
    <source>
        <dbReference type="Proteomes" id="UP000053091"/>
    </source>
</evidence>
<protein>
    <submittedName>
        <fullName evidence="1">Uncharacterized protein</fullName>
    </submittedName>
</protein>